<dbReference type="EMBL" id="CAFBPS010000219">
    <property type="protein sequence ID" value="CAB5037793.1"/>
    <property type="molecule type" value="Genomic_DNA"/>
</dbReference>
<dbReference type="InterPro" id="IPR002589">
    <property type="entry name" value="Macro_dom"/>
</dbReference>
<dbReference type="Gene3D" id="3.40.220.10">
    <property type="entry name" value="Leucine Aminopeptidase, subunit E, domain 1"/>
    <property type="match status" value="1"/>
</dbReference>
<protein>
    <submittedName>
        <fullName evidence="2">Unannotated protein</fullName>
    </submittedName>
</protein>
<accession>A0A6J6SM87</accession>
<organism evidence="2">
    <name type="scientific">freshwater metagenome</name>
    <dbReference type="NCBI Taxonomy" id="449393"/>
    <lineage>
        <taxon>unclassified sequences</taxon>
        <taxon>metagenomes</taxon>
        <taxon>ecological metagenomes</taxon>
    </lineage>
</organism>
<dbReference type="Pfam" id="PF01661">
    <property type="entry name" value="Macro"/>
    <property type="match status" value="1"/>
</dbReference>
<gene>
    <name evidence="2" type="ORF">UFOPK2658_01984</name>
    <name evidence="3" type="ORF">UFOPK4134_01809</name>
</gene>
<dbReference type="PROSITE" id="PS51154">
    <property type="entry name" value="MACRO"/>
    <property type="match status" value="1"/>
</dbReference>
<evidence type="ECO:0000313" key="2">
    <source>
        <dbReference type="EMBL" id="CAB4735880.1"/>
    </source>
</evidence>
<evidence type="ECO:0000313" key="3">
    <source>
        <dbReference type="EMBL" id="CAB5037793.1"/>
    </source>
</evidence>
<dbReference type="AlphaFoldDB" id="A0A6J6SM87"/>
<dbReference type="InterPro" id="IPR043472">
    <property type="entry name" value="Macro_dom-like"/>
</dbReference>
<dbReference type="SUPFAM" id="SSF52949">
    <property type="entry name" value="Macro domain-like"/>
    <property type="match status" value="1"/>
</dbReference>
<dbReference type="SMART" id="SM00506">
    <property type="entry name" value="A1pp"/>
    <property type="match status" value="1"/>
</dbReference>
<proteinExistence type="predicted"/>
<feature type="domain" description="Macro" evidence="1">
    <location>
        <begin position="178"/>
        <end position="373"/>
    </location>
</feature>
<name>A0A6J6SM87_9ZZZZ</name>
<sequence length="379" mass="42358">MSTKSREYFLLNELVAQANEALPADLTLTERTVRYYMQNGLVGKGLKISELPEEFSSKIVQRGNQRYFTLADCTTIVDIRTALEKGASIELLGGRRPQVNDDQYLSPVLYSRSFEMSEIVSDYISLPEVQEAWSLQLRSDLTLNGTGARPNVDTIRELQKFVNLNFAPEQTLQSSDEYDYDDEPTTGRVRIEIELVDIAAPFSGLLVNASNAEVTPGGGASGRIWEVCGVNELSPQRVNNKLPLKPGQVAFTTAGRGESRGFTGVIHAYGPRWTSPVDKEFLNKGKKQVPMNGEEQTLVRTWENILAMADEYGENRLAAPLISSGLFGYPFQDCAEVTFETLLETPTRVTHVHIRTVSRRSFDQLVEARNRVLRKLDIA</sequence>
<dbReference type="EMBL" id="CAEZYH010000161">
    <property type="protein sequence ID" value="CAB4735880.1"/>
    <property type="molecule type" value="Genomic_DNA"/>
</dbReference>
<reference evidence="2" key="1">
    <citation type="submission" date="2020-05" db="EMBL/GenBank/DDBJ databases">
        <authorList>
            <person name="Chiriac C."/>
            <person name="Salcher M."/>
            <person name="Ghai R."/>
            <person name="Kavagutti S V."/>
        </authorList>
    </citation>
    <scope>NUCLEOTIDE SEQUENCE</scope>
</reference>
<evidence type="ECO:0000259" key="1">
    <source>
        <dbReference type="PROSITE" id="PS51154"/>
    </source>
</evidence>